<name>A0A177BBA5_9BILA</name>
<feature type="region of interest" description="Disordered" evidence="1">
    <location>
        <begin position="16"/>
        <end position="37"/>
    </location>
</feature>
<proteinExistence type="predicted"/>
<organism evidence="2 3">
    <name type="scientific">Intoshia linei</name>
    <dbReference type="NCBI Taxonomy" id="1819745"/>
    <lineage>
        <taxon>Eukaryota</taxon>
        <taxon>Metazoa</taxon>
        <taxon>Spiralia</taxon>
        <taxon>Lophotrochozoa</taxon>
        <taxon>Mesozoa</taxon>
        <taxon>Orthonectida</taxon>
        <taxon>Rhopaluridae</taxon>
        <taxon>Intoshia</taxon>
    </lineage>
</organism>
<accession>A0A177BBA5</accession>
<gene>
    <name evidence="2" type="ORF">A3Q56_01286</name>
</gene>
<dbReference type="EMBL" id="LWCA01000098">
    <property type="protein sequence ID" value="OAF70922.1"/>
    <property type="molecule type" value="Genomic_DNA"/>
</dbReference>
<dbReference type="Proteomes" id="UP000078046">
    <property type="component" value="Unassembled WGS sequence"/>
</dbReference>
<evidence type="ECO:0000313" key="2">
    <source>
        <dbReference type="EMBL" id="OAF70922.1"/>
    </source>
</evidence>
<feature type="compositionally biased region" description="Low complexity" evidence="1">
    <location>
        <begin position="21"/>
        <end position="33"/>
    </location>
</feature>
<dbReference type="AlphaFoldDB" id="A0A177BBA5"/>
<evidence type="ECO:0000256" key="1">
    <source>
        <dbReference type="SAM" id="MobiDB-lite"/>
    </source>
</evidence>
<keyword evidence="3" id="KW-1185">Reference proteome</keyword>
<reference evidence="2 3" key="1">
    <citation type="submission" date="2016-04" db="EMBL/GenBank/DDBJ databases">
        <title>The genome of Intoshia linei affirms orthonectids as highly simplified spiralians.</title>
        <authorList>
            <person name="Mikhailov K.V."/>
            <person name="Slusarev G.S."/>
            <person name="Nikitin M.A."/>
            <person name="Logacheva M.D."/>
            <person name="Penin A."/>
            <person name="Aleoshin V."/>
            <person name="Panchin Y.V."/>
        </authorList>
    </citation>
    <scope>NUCLEOTIDE SEQUENCE [LARGE SCALE GENOMIC DNA]</scope>
    <source>
        <strain evidence="2">Intl2013</strain>
        <tissue evidence="2">Whole animal</tissue>
    </source>
</reference>
<evidence type="ECO:0000313" key="3">
    <source>
        <dbReference type="Proteomes" id="UP000078046"/>
    </source>
</evidence>
<sequence length="101" mass="11430">MYIKVTLESTNVYKKLSGQDSGSKNNSSNLNKNPYVSNNDITSQYSCGECGNSVNVFENFYNLTNQFKNNTQQKAVYWNNDTTGAFNESGTLKRKMFEIVV</sequence>
<protein>
    <submittedName>
        <fullName evidence="2">Uncharacterized protein</fullName>
    </submittedName>
</protein>
<comment type="caution">
    <text evidence="2">The sequence shown here is derived from an EMBL/GenBank/DDBJ whole genome shotgun (WGS) entry which is preliminary data.</text>
</comment>